<keyword evidence="2" id="KW-1185">Reference proteome</keyword>
<sequence length="178" mass="19587">MAPLPPGQGDHWQSLTYVRRALWGGENALGTELYTELLRQRLQLELSFGYVKDAGETGDRLEKARKQPSSAAPLLEVLAKAKERAASGQPFEVQGKLDQSCERDCPEGTAAWRYRPLRRTVVFQGIQGRIDNVEADCDRAISKGTVQDGTAWTIPASWGDCTLTVRGSRGTLLGLVEE</sequence>
<protein>
    <submittedName>
        <fullName evidence="1">Uncharacterized protein</fullName>
    </submittedName>
</protein>
<accession>A0A858R379</accession>
<gene>
    <name evidence="1" type="ORF">HHL28_00895</name>
</gene>
<evidence type="ECO:0000313" key="1">
    <source>
        <dbReference type="EMBL" id="QJE71859.1"/>
    </source>
</evidence>
<reference evidence="1" key="1">
    <citation type="submission" date="2020-04" db="EMBL/GenBank/DDBJ databases">
        <title>A desert anoxygenic phototrophic bacterium fixes CO2 using RubisCO under aerobic conditions.</title>
        <authorList>
            <person name="Tang K."/>
        </authorList>
    </citation>
    <scope>NUCLEOTIDE SEQUENCE [LARGE SCALE GENOMIC DNA]</scope>
    <source>
        <strain evidence="1">MIMtkB3</strain>
    </source>
</reference>
<dbReference type="AlphaFoldDB" id="A0A858R379"/>
<dbReference type="EMBL" id="CP051775">
    <property type="protein sequence ID" value="QJE71859.1"/>
    <property type="molecule type" value="Genomic_DNA"/>
</dbReference>
<name>A0A858R379_9PROT</name>
<proteinExistence type="predicted"/>
<dbReference type="KEGG" id="acru:HHL28_00895"/>
<dbReference type="Proteomes" id="UP000501891">
    <property type="component" value="Chromosome"/>
</dbReference>
<organism evidence="1 2">
    <name type="scientific">Aerophototrophica crusticola</name>
    <dbReference type="NCBI Taxonomy" id="1709002"/>
    <lineage>
        <taxon>Bacteria</taxon>
        <taxon>Pseudomonadati</taxon>
        <taxon>Pseudomonadota</taxon>
        <taxon>Alphaproteobacteria</taxon>
        <taxon>Rhodospirillales</taxon>
        <taxon>Rhodospirillaceae</taxon>
        <taxon>Aerophototrophica</taxon>
    </lineage>
</organism>
<evidence type="ECO:0000313" key="2">
    <source>
        <dbReference type="Proteomes" id="UP000501891"/>
    </source>
</evidence>